<gene>
    <name evidence="1" type="ORF">QE399_002219</name>
</gene>
<protein>
    <recommendedName>
        <fullName evidence="3">PAAR motif-containing protein</fullName>
    </recommendedName>
</protein>
<dbReference type="EMBL" id="JAVIZX010000001">
    <property type="protein sequence ID" value="MDR6214530.1"/>
    <property type="molecule type" value="Genomic_DNA"/>
</dbReference>
<keyword evidence="2" id="KW-1185">Reference proteome</keyword>
<sequence length="141" mass="14375">MPSLSTPFATPSTTATGAIVPFDLPTGTSTLVCVPEGATLRTHSGSLLIQEGPLICGQVLVGSAAARMLRTGTTWSAADGGGARWLRITALENTKAQLEERAPRPGWGARVGRWAAAALAQVLRRAPAGLAGTAGSAARPF</sequence>
<accession>A0ABU1IBD2</accession>
<organism evidence="1 2">
    <name type="scientific">Paracidovorax wautersii</name>
    <dbReference type="NCBI Taxonomy" id="1177982"/>
    <lineage>
        <taxon>Bacteria</taxon>
        <taxon>Pseudomonadati</taxon>
        <taxon>Pseudomonadota</taxon>
        <taxon>Betaproteobacteria</taxon>
        <taxon>Burkholderiales</taxon>
        <taxon>Comamonadaceae</taxon>
        <taxon>Paracidovorax</taxon>
    </lineage>
</organism>
<evidence type="ECO:0000313" key="2">
    <source>
        <dbReference type="Proteomes" id="UP001267710"/>
    </source>
</evidence>
<comment type="caution">
    <text evidence="1">The sequence shown here is derived from an EMBL/GenBank/DDBJ whole genome shotgun (WGS) entry which is preliminary data.</text>
</comment>
<evidence type="ECO:0008006" key="3">
    <source>
        <dbReference type="Google" id="ProtNLM"/>
    </source>
</evidence>
<reference evidence="1 2" key="1">
    <citation type="submission" date="2023-08" db="EMBL/GenBank/DDBJ databases">
        <title>Functional and genomic diversity of the sorghum phyllosphere microbiome.</title>
        <authorList>
            <person name="Shade A."/>
        </authorList>
    </citation>
    <scope>NUCLEOTIDE SEQUENCE [LARGE SCALE GENOMIC DNA]</scope>
    <source>
        <strain evidence="1 2">SORGH_AS_0335</strain>
    </source>
</reference>
<proteinExistence type="predicted"/>
<name>A0ABU1IBD2_9BURK</name>
<dbReference type="RefSeq" id="WP_309828741.1">
    <property type="nucleotide sequence ID" value="NZ_JAVIZX010000001.1"/>
</dbReference>
<evidence type="ECO:0000313" key="1">
    <source>
        <dbReference type="EMBL" id="MDR6214530.1"/>
    </source>
</evidence>
<dbReference type="Proteomes" id="UP001267710">
    <property type="component" value="Unassembled WGS sequence"/>
</dbReference>